<sequence length="353" mass="38331">MVKQWLWRLGQTAVGIWLLVSLVFLLSHLGPVQGDDALLPAAGDLNTTSTPSSFAQRQATRRAVQHRLGLDQPVFYLSWQPATDTTSGCWSWHGLSNQYHHWLLSTVHGDLGTSLGSREPVARQLWQALVYTLPLVGITLLGTLLLAWQLAERLAMQPRWQPLLQAALTGLQALPLFAIALALLLLLANPSVAAWFPPYGLGQATPAELGWGLWISTYAYHATLPALSLMLSVLPAVTLQLAGALRDELAQPYTATAYAKGLSQPQVIRRHALRNALLPSLTQLTDLLPTLVAGTLVVEVVFALPGMGRLLVQAATTRDYPLLVGGVLLIGTARLLALLLADVLYGWADPRIR</sequence>
<feature type="transmembrane region" description="Helical" evidence="7">
    <location>
        <begin position="163"/>
        <end position="188"/>
    </location>
</feature>
<evidence type="ECO:0000256" key="4">
    <source>
        <dbReference type="ARBA" id="ARBA00022692"/>
    </source>
</evidence>
<dbReference type="InterPro" id="IPR035906">
    <property type="entry name" value="MetI-like_sf"/>
</dbReference>
<feature type="domain" description="ABC transmembrane type-1" evidence="8">
    <location>
        <begin position="125"/>
        <end position="341"/>
    </location>
</feature>
<comment type="similarity">
    <text evidence="7">Belongs to the binding-protein-dependent transport system permease family.</text>
</comment>
<dbReference type="InterPro" id="IPR000515">
    <property type="entry name" value="MetI-like"/>
</dbReference>
<gene>
    <name evidence="9" type="ORF">Q5H93_07675</name>
</gene>
<feature type="transmembrane region" description="Helical" evidence="7">
    <location>
        <begin position="128"/>
        <end position="151"/>
    </location>
</feature>
<feature type="transmembrane region" description="Helical" evidence="7">
    <location>
        <begin position="320"/>
        <end position="345"/>
    </location>
</feature>
<dbReference type="Proteomes" id="UP001176429">
    <property type="component" value="Unassembled WGS sequence"/>
</dbReference>
<comment type="subcellular location">
    <subcellularLocation>
        <location evidence="1 7">Cell membrane</location>
        <topology evidence="1 7">Multi-pass membrane protein</topology>
    </subcellularLocation>
</comment>
<evidence type="ECO:0000256" key="5">
    <source>
        <dbReference type="ARBA" id="ARBA00022989"/>
    </source>
</evidence>
<dbReference type="PANTHER" id="PTHR43163">
    <property type="entry name" value="DIPEPTIDE TRANSPORT SYSTEM PERMEASE PROTEIN DPPB-RELATED"/>
    <property type="match status" value="1"/>
</dbReference>
<evidence type="ECO:0000256" key="2">
    <source>
        <dbReference type="ARBA" id="ARBA00022448"/>
    </source>
</evidence>
<dbReference type="PROSITE" id="PS50928">
    <property type="entry name" value="ABC_TM1"/>
    <property type="match status" value="1"/>
</dbReference>
<dbReference type="RefSeq" id="WP_305005920.1">
    <property type="nucleotide sequence ID" value="NZ_JAUQSY010000004.1"/>
</dbReference>
<dbReference type="Gene3D" id="1.10.3720.10">
    <property type="entry name" value="MetI-like"/>
    <property type="match status" value="1"/>
</dbReference>
<evidence type="ECO:0000256" key="7">
    <source>
        <dbReference type="RuleBase" id="RU363032"/>
    </source>
</evidence>
<dbReference type="SUPFAM" id="SSF161098">
    <property type="entry name" value="MetI-like"/>
    <property type="match status" value="1"/>
</dbReference>
<name>A0ABT9B8V0_9BACT</name>
<keyword evidence="6 7" id="KW-0472">Membrane</keyword>
<dbReference type="CDD" id="cd06261">
    <property type="entry name" value="TM_PBP2"/>
    <property type="match status" value="1"/>
</dbReference>
<evidence type="ECO:0000313" key="10">
    <source>
        <dbReference type="Proteomes" id="UP001176429"/>
    </source>
</evidence>
<proteinExistence type="inferred from homology"/>
<keyword evidence="2 7" id="KW-0813">Transport</keyword>
<evidence type="ECO:0000313" key="9">
    <source>
        <dbReference type="EMBL" id="MDO7874607.1"/>
    </source>
</evidence>
<evidence type="ECO:0000256" key="1">
    <source>
        <dbReference type="ARBA" id="ARBA00004651"/>
    </source>
</evidence>
<reference evidence="9" key="1">
    <citation type="submission" date="2023-07" db="EMBL/GenBank/DDBJ databases">
        <authorList>
            <person name="Kim M.K."/>
        </authorList>
    </citation>
    <scope>NUCLEOTIDE SEQUENCE</scope>
    <source>
        <strain evidence="9">ASUV-10-1</strain>
    </source>
</reference>
<accession>A0ABT9B8V0</accession>
<organism evidence="9 10">
    <name type="scientific">Hymenobacter aranciens</name>
    <dbReference type="NCBI Taxonomy" id="3063996"/>
    <lineage>
        <taxon>Bacteria</taxon>
        <taxon>Pseudomonadati</taxon>
        <taxon>Bacteroidota</taxon>
        <taxon>Cytophagia</taxon>
        <taxon>Cytophagales</taxon>
        <taxon>Hymenobacteraceae</taxon>
        <taxon>Hymenobacter</taxon>
    </lineage>
</organism>
<dbReference type="EMBL" id="JAUQSY010000004">
    <property type="protein sequence ID" value="MDO7874607.1"/>
    <property type="molecule type" value="Genomic_DNA"/>
</dbReference>
<evidence type="ECO:0000256" key="6">
    <source>
        <dbReference type="ARBA" id="ARBA00023136"/>
    </source>
</evidence>
<keyword evidence="4 7" id="KW-0812">Transmembrane</keyword>
<dbReference type="PANTHER" id="PTHR43163:SF9">
    <property type="entry name" value="ABC TRANSPORTER PERMEASE PROTEIN"/>
    <property type="match status" value="1"/>
</dbReference>
<feature type="transmembrane region" description="Helical" evidence="7">
    <location>
        <begin position="218"/>
        <end position="239"/>
    </location>
</feature>
<keyword evidence="5 7" id="KW-1133">Transmembrane helix</keyword>
<evidence type="ECO:0000256" key="3">
    <source>
        <dbReference type="ARBA" id="ARBA00022475"/>
    </source>
</evidence>
<evidence type="ECO:0000259" key="8">
    <source>
        <dbReference type="PROSITE" id="PS50928"/>
    </source>
</evidence>
<keyword evidence="3" id="KW-1003">Cell membrane</keyword>
<protein>
    <submittedName>
        <fullName evidence="9">ABC transporter permease</fullName>
    </submittedName>
</protein>
<dbReference type="Pfam" id="PF00528">
    <property type="entry name" value="BPD_transp_1"/>
    <property type="match status" value="1"/>
</dbReference>
<feature type="transmembrane region" description="Helical" evidence="7">
    <location>
        <begin position="287"/>
        <end position="308"/>
    </location>
</feature>
<comment type="caution">
    <text evidence="9">The sequence shown here is derived from an EMBL/GenBank/DDBJ whole genome shotgun (WGS) entry which is preliminary data.</text>
</comment>
<keyword evidence="10" id="KW-1185">Reference proteome</keyword>